<accession>A0AAN9W6I1</accession>
<evidence type="ECO:0000256" key="1">
    <source>
        <dbReference type="SAM" id="SignalP"/>
    </source>
</evidence>
<feature type="domain" description="Kazal-like" evidence="2">
    <location>
        <begin position="38"/>
        <end position="93"/>
    </location>
</feature>
<reference evidence="3 4" key="1">
    <citation type="submission" date="2024-03" db="EMBL/GenBank/DDBJ databases">
        <title>The genome assembly and annotation of the cricket Gryllus longicercus Weissman &amp; Gray.</title>
        <authorList>
            <person name="Szrajer S."/>
            <person name="Gray D."/>
            <person name="Ylla G."/>
        </authorList>
    </citation>
    <scope>NUCLEOTIDE SEQUENCE [LARGE SCALE GENOMIC DNA]</scope>
    <source>
        <strain evidence="3">DAG 2021-001</strain>
        <tissue evidence="3">Whole body minus gut</tissue>
    </source>
</reference>
<comment type="caution">
    <text evidence="3">The sequence shown here is derived from an EMBL/GenBank/DDBJ whole genome shotgun (WGS) entry which is preliminary data.</text>
</comment>
<name>A0AAN9W6I1_9ORTH</name>
<dbReference type="AlphaFoldDB" id="A0AAN9W6I1"/>
<dbReference type="Gene3D" id="3.30.60.30">
    <property type="match status" value="1"/>
</dbReference>
<evidence type="ECO:0000259" key="2">
    <source>
        <dbReference type="PROSITE" id="PS51465"/>
    </source>
</evidence>
<gene>
    <name evidence="3" type="ORF">R5R35_008791</name>
</gene>
<proteinExistence type="predicted"/>
<protein>
    <recommendedName>
        <fullName evidence="2">Kazal-like domain-containing protein</fullName>
    </recommendedName>
</protein>
<evidence type="ECO:0000313" key="3">
    <source>
        <dbReference type="EMBL" id="KAK7873547.1"/>
    </source>
</evidence>
<evidence type="ECO:0000313" key="4">
    <source>
        <dbReference type="Proteomes" id="UP001378592"/>
    </source>
</evidence>
<feature type="chain" id="PRO_5043024325" description="Kazal-like domain-containing protein" evidence="1">
    <location>
        <begin position="27"/>
        <end position="109"/>
    </location>
</feature>
<feature type="signal peptide" evidence="1">
    <location>
        <begin position="1"/>
        <end position="26"/>
    </location>
</feature>
<keyword evidence="1" id="KW-0732">Signal</keyword>
<dbReference type="Proteomes" id="UP001378592">
    <property type="component" value="Unassembled WGS sequence"/>
</dbReference>
<dbReference type="InterPro" id="IPR036058">
    <property type="entry name" value="Kazal_dom_sf"/>
</dbReference>
<organism evidence="3 4">
    <name type="scientific">Gryllus longicercus</name>
    <dbReference type="NCBI Taxonomy" id="2509291"/>
    <lineage>
        <taxon>Eukaryota</taxon>
        <taxon>Metazoa</taxon>
        <taxon>Ecdysozoa</taxon>
        <taxon>Arthropoda</taxon>
        <taxon>Hexapoda</taxon>
        <taxon>Insecta</taxon>
        <taxon>Pterygota</taxon>
        <taxon>Neoptera</taxon>
        <taxon>Polyneoptera</taxon>
        <taxon>Orthoptera</taxon>
        <taxon>Ensifera</taxon>
        <taxon>Gryllidea</taxon>
        <taxon>Grylloidea</taxon>
        <taxon>Gryllidae</taxon>
        <taxon>Gryllinae</taxon>
        <taxon>Gryllus</taxon>
    </lineage>
</organism>
<dbReference type="PROSITE" id="PS51465">
    <property type="entry name" value="KAZAL_2"/>
    <property type="match status" value="1"/>
</dbReference>
<keyword evidence="4" id="KW-1185">Reference proteome</keyword>
<dbReference type="EMBL" id="JAZDUA010000012">
    <property type="protein sequence ID" value="KAK7873547.1"/>
    <property type="molecule type" value="Genomic_DNA"/>
</dbReference>
<dbReference type="CDD" id="cd00104">
    <property type="entry name" value="KAZAL_FS"/>
    <property type="match status" value="1"/>
</dbReference>
<dbReference type="SUPFAM" id="SSF100895">
    <property type="entry name" value="Kazal-type serine protease inhibitors"/>
    <property type="match status" value="1"/>
</dbReference>
<dbReference type="InterPro" id="IPR002350">
    <property type="entry name" value="Kazal_dom"/>
</dbReference>
<sequence>MASIAVQAGVLLVIAVLLHSSRPAHAEVVESHHIDVILPHQRPCPKFCPEIYQPVCVAGCRTPLTTFPNRCVAGIHACEKCEVLWVIHKGPCRCKRRNPFYPKSEDIFE</sequence>